<feature type="transmembrane region" description="Helical" evidence="6">
    <location>
        <begin position="183"/>
        <end position="208"/>
    </location>
</feature>
<reference evidence="7 8" key="1">
    <citation type="journal article" date="2019" name="Sci. Rep.">
        <title>Orb-weaving spider Araneus ventricosus genome elucidates the spidroin gene catalogue.</title>
        <authorList>
            <person name="Kono N."/>
            <person name="Nakamura H."/>
            <person name="Ohtoshi R."/>
            <person name="Moran D.A.P."/>
            <person name="Shinohara A."/>
            <person name="Yoshida Y."/>
            <person name="Fujiwara M."/>
            <person name="Mori M."/>
            <person name="Tomita M."/>
            <person name="Arakawa K."/>
        </authorList>
    </citation>
    <scope>NUCLEOTIDE SEQUENCE [LARGE SCALE GENOMIC DNA]</scope>
</reference>
<evidence type="ECO:0000256" key="1">
    <source>
        <dbReference type="ARBA" id="ARBA00004651"/>
    </source>
</evidence>
<keyword evidence="5 6" id="KW-0472">Membrane</keyword>
<organism evidence="7 8">
    <name type="scientific">Araneus ventricosus</name>
    <name type="common">Orbweaver spider</name>
    <name type="synonym">Epeira ventricosa</name>
    <dbReference type="NCBI Taxonomy" id="182803"/>
    <lineage>
        <taxon>Eukaryota</taxon>
        <taxon>Metazoa</taxon>
        <taxon>Ecdysozoa</taxon>
        <taxon>Arthropoda</taxon>
        <taxon>Chelicerata</taxon>
        <taxon>Arachnida</taxon>
        <taxon>Araneae</taxon>
        <taxon>Araneomorphae</taxon>
        <taxon>Entelegynae</taxon>
        <taxon>Araneoidea</taxon>
        <taxon>Araneidae</taxon>
        <taxon>Araneus</taxon>
    </lineage>
</organism>
<name>A0A4Y2FW93_ARAVE</name>
<comment type="caution">
    <text evidence="7">The sequence shown here is derived from an EMBL/GenBank/DDBJ whole genome shotgun (WGS) entry which is preliminary data.</text>
</comment>
<accession>A0A4Y2FW93</accession>
<dbReference type="AlphaFoldDB" id="A0A4Y2FW93"/>
<keyword evidence="3 6" id="KW-0812">Transmembrane</keyword>
<evidence type="ECO:0000256" key="3">
    <source>
        <dbReference type="ARBA" id="ARBA00022692"/>
    </source>
</evidence>
<dbReference type="GO" id="GO:0050909">
    <property type="term" value="P:sensory perception of taste"/>
    <property type="evidence" value="ECO:0007669"/>
    <property type="project" value="InterPro"/>
</dbReference>
<protein>
    <recommendedName>
        <fullName evidence="9">Gustatory receptor</fullName>
    </recommendedName>
</protein>
<evidence type="ECO:0000256" key="5">
    <source>
        <dbReference type="ARBA" id="ARBA00023136"/>
    </source>
</evidence>
<keyword evidence="4 6" id="KW-1133">Transmembrane helix</keyword>
<evidence type="ECO:0000256" key="6">
    <source>
        <dbReference type="SAM" id="Phobius"/>
    </source>
</evidence>
<feature type="transmembrane region" description="Helical" evidence="6">
    <location>
        <begin position="372"/>
        <end position="394"/>
    </location>
</feature>
<dbReference type="Proteomes" id="UP000499080">
    <property type="component" value="Unassembled WGS sequence"/>
</dbReference>
<feature type="transmembrane region" description="Helical" evidence="6">
    <location>
        <begin position="298"/>
        <end position="318"/>
    </location>
</feature>
<feature type="transmembrane region" description="Helical" evidence="6">
    <location>
        <begin position="82"/>
        <end position="104"/>
    </location>
</feature>
<evidence type="ECO:0000313" key="8">
    <source>
        <dbReference type="Proteomes" id="UP000499080"/>
    </source>
</evidence>
<gene>
    <name evidence="7" type="ORF">AVEN_152597_1</name>
</gene>
<keyword evidence="2" id="KW-1003">Cell membrane</keyword>
<proteinExistence type="predicted"/>
<evidence type="ECO:0000256" key="4">
    <source>
        <dbReference type="ARBA" id="ARBA00022989"/>
    </source>
</evidence>
<dbReference type="InterPro" id="IPR013604">
    <property type="entry name" value="7TM_chemorcpt"/>
</dbReference>
<dbReference type="EMBL" id="BGPR01001103">
    <property type="protein sequence ID" value="GBM45563.1"/>
    <property type="molecule type" value="Genomic_DNA"/>
</dbReference>
<keyword evidence="8" id="KW-1185">Reference proteome</keyword>
<feature type="transmembrane region" description="Helical" evidence="6">
    <location>
        <begin position="264"/>
        <end position="286"/>
    </location>
</feature>
<dbReference type="Pfam" id="PF08395">
    <property type="entry name" value="7tm_7"/>
    <property type="match status" value="1"/>
</dbReference>
<evidence type="ECO:0008006" key="9">
    <source>
        <dbReference type="Google" id="ProtNLM"/>
    </source>
</evidence>
<comment type="subcellular location">
    <subcellularLocation>
        <location evidence="1">Cell membrane</location>
        <topology evidence="1">Multi-pass membrane protein</topology>
    </subcellularLocation>
</comment>
<evidence type="ECO:0000313" key="7">
    <source>
        <dbReference type="EMBL" id="GBM45563.1"/>
    </source>
</evidence>
<feature type="transmembrane region" description="Helical" evidence="6">
    <location>
        <begin position="56"/>
        <end position="76"/>
    </location>
</feature>
<sequence>MIGCGLFCSTFWADLKTLRIIRESQTSDMPTKEARLPLSSSIIKENRNDVHIFVKVWCYAMAAVKTIMFLVTLAYVNQFLPVLSISITFYGYNVCGFLTMIMFIRNRKKMYKAIQNLIHLSSVMIPGEYIGSRSIMYQLVIYFAAVILLMFCVALFIFCEQREYYTHALYVPYFIPESLKGSYWNFVTISCVTTFGLSVSVSGYFYILSINLYGTLQKLISVYAEKLKERSQRMAWNVETLPDDISVFKNLSLRIHEVDHTINMYVFLFCGAMISALFHAASVLASKNEFFNSTYSKIYIVFLFMISFVTFFVMARHGSNIIDKGEEAKLRMVEYLDKFLRYSPSHSSMQLINFLFEIVMKIDVKVTGGGMFAINQGLILSICSVVVTYGVLILQLDKQ</sequence>
<feature type="transmembrane region" description="Helical" evidence="6">
    <location>
        <begin position="139"/>
        <end position="158"/>
    </location>
</feature>
<evidence type="ECO:0000256" key="2">
    <source>
        <dbReference type="ARBA" id="ARBA00022475"/>
    </source>
</evidence>
<dbReference type="GO" id="GO:0005886">
    <property type="term" value="C:plasma membrane"/>
    <property type="evidence" value="ECO:0007669"/>
    <property type="project" value="UniProtKB-SubCell"/>
</dbReference>